<dbReference type="RefSeq" id="WP_019246370.1">
    <property type="nucleotide sequence ID" value="NZ_CAPH01000015.1"/>
</dbReference>
<gene>
    <name evidence="1" type="ORF">NQ491_04365</name>
</gene>
<reference evidence="1" key="1">
    <citation type="journal article" date="2022" name="Cell">
        <title>Design, construction, and in vivo augmentation of a complex gut microbiome.</title>
        <authorList>
            <person name="Cheng A.G."/>
            <person name="Ho P.Y."/>
            <person name="Aranda-Diaz A."/>
            <person name="Jain S."/>
            <person name="Yu F.B."/>
            <person name="Meng X."/>
            <person name="Wang M."/>
            <person name="Iakiviak M."/>
            <person name="Nagashima K."/>
            <person name="Zhao A."/>
            <person name="Murugkar P."/>
            <person name="Patil A."/>
            <person name="Atabakhsh K."/>
            <person name="Weakley A."/>
            <person name="Yan J."/>
            <person name="Brumbaugh A.R."/>
            <person name="Higginbottom S."/>
            <person name="Dimas A."/>
            <person name="Shiver A.L."/>
            <person name="Deutschbauer A."/>
            <person name="Neff N."/>
            <person name="Sonnenburg J.L."/>
            <person name="Huang K.C."/>
            <person name="Fischbach M.A."/>
        </authorList>
    </citation>
    <scope>NUCLEOTIDE SEQUENCE</scope>
    <source>
        <strain evidence="1">AP11</strain>
    </source>
</reference>
<dbReference type="GeneID" id="82890941"/>
<dbReference type="EMBL" id="CP102294">
    <property type="protein sequence ID" value="UWN58018.1"/>
    <property type="molecule type" value="Genomic_DNA"/>
</dbReference>
<accession>A0ABY5V1D3</accession>
<evidence type="ECO:0000313" key="2">
    <source>
        <dbReference type="Proteomes" id="UP001059295"/>
    </source>
</evidence>
<name>A0ABY5V1D3_9BACT</name>
<dbReference type="Proteomes" id="UP001059295">
    <property type="component" value="Chromosome"/>
</dbReference>
<sequence length="477" mass="52342">MALTPEQEAKVLQIITAFDNGKRLNELPHIGEVNPLELIVEVMDTDGESKQAKLATMLPYLEDQCAYGIQWDTTVSTPTCTRIGSIALHKSLPIQNRMRGCLLSDNGTVVEYLNPTNWRAHTLDGSKGQVMVEIPAHYRKFETEGTIRRCKLSEYPLPGYHAVPKMYISAYEAAMERSTGKLCSVVNMGTDYRGGNNQADWDGTYRSVLGRPVTVKSRTAFRNAARLRNASATNEWNCLDYNAYKAVFWLYYVEYANRNCQTAFNAQKDTNGFAQGGLGNGVTNTPDWNGFNGYYPFVPCGYTDELGNASGEVAYVMQNAEGGTHGTVYVPRYRGIENPFGHIWKWTDGINIQIASAADGGTSKVYVADDPTNYNDSNYNGYTLRGEEARTEAYVKELVFGEFGDIMPAVVGGGSTTYWADYHYTNIPASGTVLRGVRFGGSAADGAYAGFGCASSYYAPSAATALVGSRLCFIPNL</sequence>
<keyword evidence="2" id="KW-1185">Reference proteome</keyword>
<proteinExistence type="predicted"/>
<protein>
    <submittedName>
        <fullName evidence="1">Uncharacterized protein</fullName>
    </submittedName>
</protein>
<organism evidence="1 2">
    <name type="scientific">Alistipes ihumii AP11</name>
    <dbReference type="NCBI Taxonomy" id="1211813"/>
    <lineage>
        <taxon>Bacteria</taxon>
        <taxon>Pseudomonadati</taxon>
        <taxon>Bacteroidota</taxon>
        <taxon>Bacteroidia</taxon>
        <taxon>Bacteroidales</taxon>
        <taxon>Rikenellaceae</taxon>
        <taxon>Alistipes</taxon>
    </lineage>
</organism>
<evidence type="ECO:0000313" key="1">
    <source>
        <dbReference type="EMBL" id="UWN58018.1"/>
    </source>
</evidence>